<keyword evidence="1" id="KW-1134">Transmembrane beta strand</keyword>
<evidence type="ECO:0000259" key="2">
    <source>
        <dbReference type="Pfam" id="PF07715"/>
    </source>
</evidence>
<dbReference type="InterPro" id="IPR037066">
    <property type="entry name" value="Plug_dom_sf"/>
</dbReference>
<feature type="domain" description="TonB-dependent receptor plug" evidence="2">
    <location>
        <begin position="234"/>
        <end position="372"/>
    </location>
</feature>
<dbReference type="OrthoDB" id="9768177at2"/>
<dbReference type="InterPro" id="IPR008969">
    <property type="entry name" value="CarboxyPept-like_regulatory"/>
</dbReference>
<dbReference type="NCBIfam" id="TIGR04056">
    <property type="entry name" value="OMP_RagA_SusC"/>
    <property type="match status" value="1"/>
</dbReference>
<dbReference type="InterPro" id="IPR039426">
    <property type="entry name" value="TonB-dep_rcpt-like"/>
</dbReference>
<keyword evidence="1" id="KW-0813">Transport</keyword>
<dbReference type="InterPro" id="IPR023997">
    <property type="entry name" value="TonB-dep_OMP_SusC/RagA_CS"/>
</dbReference>
<dbReference type="GO" id="GO:0009279">
    <property type="term" value="C:cell outer membrane"/>
    <property type="evidence" value="ECO:0007669"/>
    <property type="project" value="UniProtKB-SubCell"/>
</dbReference>
<comment type="subcellular location">
    <subcellularLocation>
        <location evidence="1">Cell outer membrane</location>
        <topology evidence="1">Multi-pass membrane protein</topology>
    </subcellularLocation>
</comment>
<dbReference type="Pfam" id="PF13715">
    <property type="entry name" value="CarbopepD_reg_2"/>
    <property type="match status" value="1"/>
</dbReference>
<dbReference type="Proteomes" id="UP000293874">
    <property type="component" value="Unassembled WGS sequence"/>
</dbReference>
<dbReference type="SUPFAM" id="SSF49464">
    <property type="entry name" value="Carboxypeptidase regulatory domain-like"/>
    <property type="match status" value="1"/>
</dbReference>
<keyword evidence="1" id="KW-0812">Transmembrane</keyword>
<dbReference type="EMBL" id="SGXA01000001">
    <property type="protein sequence ID" value="RZS74703.1"/>
    <property type="molecule type" value="Genomic_DNA"/>
</dbReference>
<dbReference type="InterPro" id="IPR012910">
    <property type="entry name" value="Plug_dom"/>
</dbReference>
<dbReference type="AlphaFoldDB" id="A0A4Q7N0C0"/>
<dbReference type="NCBIfam" id="TIGR04057">
    <property type="entry name" value="SusC_RagA_signa"/>
    <property type="match status" value="1"/>
</dbReference>
<keyword evidence="1" id="KW-0998">Cell outer membrane</keyword>
<evidence type="ECO:0000313" key="4">
    <source>
        <dbReference type="Proteomes" id="UP000293874"/>
    </source>
</evidence>
<dbReference type="Gene3D" id="2.170.130.10">
    <property type="entry name" value="TonB-dependent receptor, plug domain"/>
    <property type="match status" value="1"/>
</dbReference>
<sequence length="1131" mass="124051">MHFKDLIARSALWGRRCFTKTLLVMQFTSVLLLCVCLQAAAGAYSQTVSFSGKDIPIEKVFNAVEKQTGYVFFFDEDLLKIARPVTIDAVDLPLEKFLQKLMKDQPFRFLFQKRTIVISRKQSSLPPSFADTTPVVKMMTVEGVVFGENNQPLSEASVTVKSTGKSVITNVRGQFNIPAIPVNTVLVFSFIGYSPREMLIKEDMGTIVIRLPLAISMLDEEVVKGYGKTSTRFATGNIIKVSGEEISKQPVMNPLLALQGRVPGMTITPTQGYASSPVKIEIRGRNTLNPNIVSDPLYVIDGVPLIVLNMTNTTSNASYERGSPGFVQAGISAVTGGQSPLFSINPRDIESITVLKDADATSIYGSRGANGVILITTKKGKPGKTKLDLYVRQDISTVARRWKMLDTHQYLNMRREALKNDGIGLSIATAPDILGFDNDRYTNWQDELWGMAQQTSAGVSLAGGDDRTSFRVAGNFDTGKEITTLNGSNKRFNVTMSLNHKSQDQKLNIAFNANYAYTSVNSIPMPGLTTLPPNAPAVYDEDNRLNYKDWNAAGLGQMFPFGSVLNPSESGSNFLTSGIALNYSVMKGLVLGFRAGYNIMHNNNKSVISIASQNPVFMPMGTLILGATRLNNWNIDPELTYTRFIGNGKLEVLLGGTLQNSATNAQTTSGFGYTNDGLLSSISFAPFTSNQDDFSQERYLDVHGSVRYIWENKYILNLTGNRSGSSTFGPGRQYGTFGSGGLAWIATEESWVKQFMPAWISTLKLAANYGITGGRGAGAYDHMTRWTVPYSSSVLPNYNNVTPLAPLQAVNQVYQWSTNKKMGADIDIWFMKDRINLAVSYFRNSSDNQITGMPTPAYTGFTSVTANSPANVRNTGWEFNLRGNIIQGKDFRLSANFNLGFARNKLVSYPDFEFSPFYTIFKVGESLNAVYLLNYLGINPLDGQRSYADFNHDGMISIDNSRPPGSGADDRYIPVDLNADFNGGAGLQLSYKRLDLSLSFNYTKGPGVVAFTGWGGVMGNIPVEVYEGRWQKPGDIAAYPRLTSLTSNSDINFSRSTGAYTDASYIRLNNVNINYSVPEKLTRKAGIHSCSVFLTMQNLLTITSYKGLDPGSLFSALPMPLTIASGISLNF</sequence>
<dbReference type="InterPro" id="IPR023996">
    <property type="entry name" value="TonB-dep_OMP_SusC/RagA"/>
</dbReference>
<proteinExistence type="inferred from homology"/>
<reference evidence="3 4" key="1">
    <citation type="submission" date="2019-02" db="EMBL/GenBank/DDBJ databases">
        <title>Genomic Encyclopedia of Type Strains, Phase IV (KMG-IV): sequencing the most valuable type-strain genomes for metagenomic binning, comparative biology and taxonomic classification.</title>
        <authorList>
            <person name="Goeker M."/>
        </authorList>
    </citation>
    <scope>NUCLEOTIDE SEQUENCE [LARGE SCALE GENOMIC DNA]</scope>
    <source>
        <strain evidence="3 4">DSM 18116</strain>
    </source>
</reference>
<dbReference type="PROSITE" id="PS52016">
    <property type="entry name" value="TONB_DEPENDENT_REC_3"/>
    <property type="match status" value="1"/>
</dbReference>
<comment type="caution">
    <text evidence="3">The sequence shown here is derived from an EMBL/GenBank/DDBJ whole genome shotgun (WGS) entry which is preliminary data.</text>
</comment>
<comment type="similarity">
    <text evidence="1">Belongs to the TonB-dependent receptor family.</text>
</comment>
<keyword evidence="1" id="KW-0472">Membrane</keyword>
<keyword evidence="4" id="KW-1185">Reference proteome</keyword>
<dbReference type="SUPFAM" id="SSF56935">
    <property type="entry name" value="Porins"/>
    <property type="match status" value="1"/>
</dbReference>
<organism evidence="3 4">
    <name type="scientific">Pseudobacter ginsenosidimutans</name>
    <dbReference type="NCBI Taxonomy" id="661488"/>
    <lineage>
        <taxon>Bacteria</taxon>
        <taxon>Pseudomonadati</taxon>
        <taxon>Bacteroidota</taxon>
        <taxon>Chitinophagia</taxon>
        <taxon>Chitinophagales</taxon>
        <taxon>Chitinophagaceae</taxon>
        <taxon>Pseudobacter</taxon>
    </lineage>
</organism>
<dbReference type="Gene3D" id="2.60.40.1120">
    <property type="entry name" value="Carboxypeptidase-like, regulatory domain"/>
    <property type="match status" value="1"/>
</dbReference>
<dbReference type="Pfam" id="PF07715">
    <property type="entry name" value="Plug"/>
    <property type="match status" value="1"/>
</dbReference>
<evidence type="ECO:0000313" key="3">
    <source>
        <dbReference type="EMBL" id="RZS74703.1"/>
    </source>
</evidence>
<evidence type="ECO:0000256" key="1">
    <source>
        <dbReference type="PROSITE-ProRule" id="PRU01360"/>
    </source>
</evidence>
<protein>
    <submittedName>
        <fullName evidence="3">TonB-linked SusC/RagA family outer membrane protein</fullName>
    </submittedName>
</protein>
<name>A0A4Q7N0C0_9BACT</name>
<accession>A0A4Q7N0C0</accession>
<gene>
    <name evidence="3" type="ORF">EV199_0554</name>
</gene>
<dbReference type="RefSeq" id="WP_130539153.1">
    <property type="nucleotide sequence ID" value="NZ_CP042431.1"/>
</dbReference>